<proteinExistence type="predicted"/>
<protein>
    <submittedName>
        <fullName evidence="2">Uncharacterized protein</fullName>
    </submittedName>
</protein>
<sequence length="581" mass="61370">MPWPVDIAWVSIAVALTTAAASDVIEMDFFRAMEGSKVGVFTLENDNLASLVGVLKYVHTEVIAEHSISPDDRPKRKYSIDAIMKSRFHVKNPPSLLSPTSGMSHNVDFGGYVTYDEGVATNNVQLQHIQTYGGYVGVQEQRDVRFAYEDPYYWYSVSGFCPNLPWAQKGSPGAPSPSCLRGDAGSFVMGGLCRGSSTPTGDANCTYAYGNTSVVTLDELVGITSEDCGGRRCLDWADFRWNCTNASYRRSFDPRTGAGVAFPFCVEYDLSPACEASCEAPACAALPQAHRELGLPFWHGRCSARRNAERAERLAAALGLPTGEARGTHAPVPAPAALAVGAERCAYPGGMCNPSPMSGGMYCSRAWAGVCQPCWVPGTELAYPAADQPLCPYDVLGAVDYRGPGAPGPPGCASSRPRDGCCLYLSPSTCVPAQTTPLALLPLDDDGYAIAASRRSTTVMAAFLTRVAVEKLGLHVADAAALEEIASWEWGAGPRKGRALQAAESAMAPLLAPPTSTMTTSSTVTTAATTTSTAKPSLADATTTMRVEESPTMIPSRCMARSGLATFACALTAGLVTAVAR</sequence>
<organism evidence="2">
    <name type="scientific">Alexandrium monilatum</name>
    <dbReference type="NCBI Taxonomy" id="311494"/>
    <lineage>
        <taxon>Eukaryota</taxon>
        <taxon>Sar</taxon>
        <taxon>Alveolata</taxon>
        <taxon>Dinophyceae</taxon>
        <taxon>Gonyaulacales</taxon>
        <taxon>Pyrocystaceae</taxon>
        <taxon>Alexandrium</taxon>
    </lineage>
</organism>
<gene>
    <name evidence="2" type="ORF">AMON00008_LOCUS37854</name>
</gene>
<name>A0A7S4RN14_9DINO</name>
<evidence type="ECO:0000313" key="2">
    <source>
        <dbReference type="EMBL" id="CAE4619542.1"/>
    </source>
</evidence>
<feature type="signal peptide" evidence="1">
    <location>
        <begin position="1"/>
        <end position="21"/>
    </location>
</feature>
<accession>A0A7S4RN14</accession>
<dbReference type="AlphaFoldDB" id="A0A7S4RN14"/>
<reference evidence="2" key="1">
    <citation type="submission" date="2021-01" db="EMBL/GenBank/DDBJ databases">
        <authorList>
            <person name="Corre E."/>
            <person name="Pelletier E."/>
            <person name="Niang G."/>
            <person name="Scheremetjew M."/>
            <person name="Finn R."/>
            <person name="Kale V."/>
            <person name="Holt S."/>
            <person name="Cochrane G."/>
            <person name="Meng A."/>
            <person name="Brown T."/>
            <person name="Cohen L."/>
        </authorList>
    </citation>
    <scope>NUCLEOTIDE SEQUENCE</scope>
    <source>
        <strain evidence="2">CCMP3105</strain>
    </source>
</reference>
<evidence type="ECO:0000256" key="1">
    <source>
        <dbReference type="SAM" id="SignalP"/>
    </source>
</evidence>
<keyword evidence="1" id="KW-0732">Signal</keyword>
<feature type="chain" id="PRO_5030516193" evidence="1">
    <location>
        <begin position="22"/>
        <end position="581"/>
    </location>
</feature>
<dbReference type="EMBL" id="HBNR01053911">
    <property type="protein sequence ID" value="CAE4619542.1"/>
    <property type="molecule type" value="Transcribed_RNA"/>
</dbReference>